<dbReference type="InterPro" id="IPR053135">
    <property type="entry name" value="AKR2_Oxidoreductase"/>
</dbReference>
<dbReference type="InterPro" id="IPR036812">
    <property type="entry name" value="NAD(P)_OxRdtase_dom_sf"/>
</dbReference>
<name>A0A0F9FWY5_9ZZZZ</name>
<evidence type="ECO:0000259" key="1">
    <source>
        <dbReference type="Pfam" id="PF00248"/>
    </source>
</evidence>
<organism evidence="2">
    <name type="scientific">marine sediment metagenome</name>
    <dbReference type="NCBI Taxonomy" id="412755"/>
    <lineage>
        <taxon>unclassified sequences</taxon>
        <taxon>metagenomes</taxon>
        <taxon>ecological metagenomes</taxon>
    </lineage>
</organism>
<comment type="caution">
    <text evidence="2">The sequence shown here is derived from an EMBL/GenBank/DDBJ whole genome shotgun (WGS) entry which is preliminary data.</text>
</comment>
<dbReference type="SUPFAM" id="SSF51430">
    <property type="entry name" value="NAD(P)-linked oxidoreductase"/>
    <property type="match status" value="1"/>
</dbReference>
<evidence type="ECO:0000313" key="2">
    <source>
        <dbReference type="EMBL" id="KKL90924.1"/>
    </source>
</evidence>
<dbReference type="Pfam" id="PF00248">
    <property type="entry name" value="Aldo_ket_red"/>
    <property type="match status" value="1"/>
</dbReference>
<dbReference type="InterPro" id="IPR023210">
    <property type="entry name" value="NADP_OxRdtase_dom"/>
</dbReference>
<dbReference type="PANTHER" id="PTHR43312">
    <property type="entry name" value="D-THREO-ALDOSE 1-DEHYDROGENASE"/>
    <property type="match status" value="1"/>
</dbReference>
<sequence>MSGITRREFLQRSGATAAIMATAKVAPAEPVRPKAADPTSADTVTLGQTGLQLSRLGLGTGSQGGQVQRDLGQAGFTRLVRHAFDRGIRYFDVADAYRTHVLLKPAIKDLPREELFIQTKIGSRDAKQTDQILDRFRQELGTDYLDSVLMHCMQKADWPETLKPMQDALSKAKQKGIIRAHGVSCHGLPGLSGASRSDWVDVGLVRINPQGKHVDGVEGKWDEPGDVEKALVHIRKMHAAGKGVIGMKIFGSGSFTDPADREKSIRFAMGLDCLDAVVIGFASPDEIDEAIQQIDAAEVRCVRIKPFLEPRIAIEAQYGEAVNGGQPDLRS</sequence>
<feature type="domain" description="NADP-dependent oxidoreductase" evidence="1">
    <location>
        <begin position="55"/>
        <end position="263"/>
    </location>
</feature>
<dbReference type="GO" id="GO:0016491">
    <property type="term" value="F:oxidoreductase activity"/>
    <property type="evidence" value="ECO:0007669"/>
    <property type="project" value="InterPro"/>
</dbReference>
<reference evidence="2" key="1">
    <citation type="journal article" date="2015" name="Nature">
        <title>Complex archaea that bridge the gap between prokaryotes and eukaryotes.</title>
        <authorList>
            <person name="Spang A."/>
            <person name="Saw J.H."/>
            <person name="Jorgensen S.L."/>
            <person name="Zaremba-Niedzwiedzka K."/>
            <person name="Martijn J."/>
            <person name="Lind A.E."/>
            <person name="van Eijk R."/>
            <person name="Schleper C."/>
            <person name="Guy L."/>
            <person name="Ettema T.J."/>
        </authorList>
    </citation>
    <scope>NUCLEOTIDE SEQUENCE</scope>
</reference>
<dbReference type="PANTHER" id="PTHR43312:SF1">
    <property type="entry name" value="NADP-DEPENDENT OXIDOREDUCTASE DOMAIN-CONTAINING PROTEIN"/>
    <property type="match status" value="1"/>
</dbReference>
<dbReference type="EMBL" id="LAZR01019876">
    <property type="protein sequence ID" value="KKL90924.1"/>
    <property type="molecule type" value="Genomic_DNA"/>
</dbReference>
<dbReference type="PROSITE" id="PS51318">
    <property type="entry name" value="TAT"/>
    <property type="match status" value="1"/>
</dbReference>
<proteinExistence type="predicted"/>
<gene>
    <name evidence="2" type="ORF">LCGC14_1899820</name>
</gene>
<dbReference type="PRINTS" id="PR00069">
    <property type="entry name" value="ALDKETRDTASE"/>
</dbReference>
<dbReference type="InterPro" id="IPR019546">
    <property type="entry name" value="TAT_signal_bac_arc"/>
</dbReference>
<protein>
    <recommendedName>
        <fullName evidence="1">NADP-dependent oxidoreductase domain-containing protein</fullName>
    </recommendedName>
</protein>
<dbReference type="InterPro" id="IPR006311">
    <property type="entry name" value="TAT_signal"/>
</dbReference>
<dbReference type="InterPro" id="IPR020471">
    <property type="entry name" value="AKR"/>
</dbReference>
<dbReference type="AlphaFoldDB" id="A0A0F9FWY5"/>
<dbReference type="Gene3D" id="3.20.20.100">
    <property type="entry name" value="NADP-dependent oxidoreductase domain"/>
    <property type="match status" value="1"/>
</dbReference>
<dbReference type="NCBIfam" id="TIGR01409">
    <property type="entry name" value="TAT_signal_seq"/>
    <property type="match status" value="1"/>
</dbReference>
<dbReference type="CDD" id="cd19100">
    <property type="entry name" value="AKR_unchar"/>
    <property type="match status" value="1"/>
</dbReference>
<accession>A0A0F9FWY5</accession>